<proteinExistence type="predicted"/>
<evidence type="ECO:0000313" key="2">
    <source>
        <dbReference type="Proteomes" id="UP001304813"/>
    </source>
</evidence>
<reference evidence="1 2" key="1">
    <citation type="submission" date="2023-09" db="EMBL/GenBank/DDBJ databases">
        <title>Analysis of phage genome (vB_Yru_GN1) of the bacterium (Yersinia ruckeri).</title>
        <authorList>
            <person name="Ganjoor M.S."/>
            <person name="Bouzari M."/>
            <person name="Soleimani-Delfan A."/>
        </authorList>
    </citation>
    <scope>NUCLEOTIDE SEQUENCE [LARGE SCALE GENOMIC DNA]</scope>
    <source>
        <strain evidence="2">vB_Yru_GN1</strain>
    </source>
</reference>
<sequence length="62" mass="7279">MDNNSIDIDKDELINQINDPKNRIILSEESFDKVQELINNPPAPSDKLIELMTRPRRYIVKK</sequence>
<dbReference type="Gene3D" id="1.20.5.780">
    <property type="entry name" value="Single helix bin"/>
    <property type="match status" value="1"/>
</dbReference>
<organism evidence="1 2">
    <name type="scientific">Yersinia phage vB_Yru_GN1</name>
    <dbReference type="NCBI Taxonomy" id="3074381"/>
    <lineage>
        <taxon>Viruses</taxon>
        <taxon>Duplodnaviria</taxon>
        <taxon>Heunggongvirae</taxon>
        <taxon>Uroviricota</taxon>
        <taxon>Caudoviricetes</taxon>
        <taxon>Caudoviricetes incertae sedis</taxon>
        <taxon>Sepahanvirus</taxon>
        <taxon>Sepahanvirus vB-Yru-GN1</taxon>
    </lineage>
</organism>
<accession>A0AA86IWL2</accession>
<keyword evidence="2" id="KW-1185">Reference proteome</keyword>
<protein>
    <recommendedName>
        <fullName evidence="3">DUF1778 domain-containing protein</fullName>
    </recommendedName>
</protein>
<evidence type="ECO:0008006" key="3">
    <source>
        <dbReference type="Google" id="ProtNLM"/>
    </source>
</evidence>
<name>A0AA86IWL2_9CAUD</name>
<dbReference type="Proteomes" id="UP001304813">
    <property type="component" value="Segment"/>
</dbReference>
<dbReference type="EMBL" id="LC779065">
    <property type="protein sequence ID" value="BES79846.1"/>
    <property type="molecule type" value="Genomic_DNA"/>
</dbReference>
<evidence type="ECO:0000313" key="1">
    <source>
        <dbReference type="EMBL" id="BES79846.1"/>
    </source>
</evidence>